<accession>A0A6J4V8I1</accession>
<evidence type="ECO:0000256" key="1">
    <source>
        <dbReference type="SAM" id="MobiDB-lite"/>
    </source>
</evidence>
<protein>
    <submittedName>
        <fullName evidence="2">Uncharacterized protein</fullName>
    </submittedName>
</protein>
<feature type="non-terminal residue" evidence="2">
    <location>
        <position position="110"/>
    </location>
</feature>
<dbReference type="EMBL" id="CADCWG010000262">
    <property type="protein sequence ID" value="CAA9572272.1"/>
    <property type="molecule type" value="Genomic_DNA"/>
</dbReference>
<feature type="compositionally biased region" description="Low complexity" evidence="1">
    <location>
        <begin position="1"/>
        <end position="10"/>
    </location>
</feature>
<sequence>DQGPAAVGGPAPRPGEARTAGRDVRRGRIPGEPGGGARAARVRARRRRGDVVRRHPGRRYLRRPPRPGPGIRVAGAPAPRRPPVRHGGRRHRARRPGPGPRAPARRAAHL</sequence>
<evidence type="ECO:0000313" key="2">
    <source>
        <dbReference type="EMBL" id="CAA9572272.1"/>
    </source>
</evidence>
<name>A0A6J4V8I1_9BACT</name>
<feature type="compositionally biased region" description="Basic residues" evidence="1">
    <location>
        <begin position="40"/>
        <end position="65"/>
    </location>
</feature>
<dbReference type="AlphaFoldDB" id="A0A6J4V8I1"/>
<feature type="compositionally biased region" description="Basic residues" evidence="1">
    <location>
        <begin position="82"/>
        <end position="95"/>
    </location>
</feature>
<feature type="compositionally biased region" description="Basic and acidic residues" evidence="1">
    <location>
        <begin position="15"/>
        <end position="26"/>
    </location>
</feature>
<feature type="region of interest" description="Disordered" evidence="1">
    <location>
        <begin position="1"/>
        <end position="110"/>
    </location>
</feature>
<organism evidence="2">
    <name type="scientific">uncultured Thermomicrobiales bacterium</name>
    <dbReference type="NCBI Taxonomy" id="1645740"/>
    <lineage>
        <taxon>Bacteria</taxon>
        <taxon>Pseudomonadati</taxon>
        <taxon>Thermomicrobiota</taxon>
        <taxon>Thermomicrobia</taxon>
        <taxon>Thermomicrobiales</taxon>
        <taxon>environmental samples</taxon>
    </lineage>
</organism>
<feature type="compositionally biased region" description="Low complexity" evidence="1">
    <location>
        <begin position="69"/>
        <end position="78"/>
    </location>
</feature>
<feature type="non-terminal residue" evidence="2">
    <location>
        <position position="1"/>
    </location>
</feature>
<reference evidence="2" key="1">
    <citation type="submission" date="2020-02" db="EMBL/GenBank/DDBJ databases">
        <authorList>
            <person name="Meier V. D."/>
        </authorList>
    </citation>
    <scope>NUCLEOTIDE SEQUENCE</scope>
    <source>
        <strain evidence="2">AVDCRST_MAG49</strain>
    </source>
</reference>
<gene>
    <name evidence="2" type="ORF">AVDCRST_MAG49-3754</name>
</gene>
<proteinExistence type="predicted"/>